<evidence type="ECO:0000256" key="3">
    <source>
        <dbReference type="ARBA" id="ARBA00012438"/>
    </source>
</evidence>
<evidence type="ECO:0000256" key="15">
    <source>
        <dbReference type="ARBA" id="ARBA00059004"/>
    </source>
</evidence>
<dbReference type="GO" id="GO:0000155">
    <property type="term" value="F:phosphorelay sensor kinase activity"/>
    <property type="evidence" value="ECO:0007669"/>
    <property type="project" value="InterPro"/>
</dbReference>
<dbReference type="InterPro" id="IPR001610">
    <property type="entry name" value="PAC"/>
</dbReference>
<keyword evidence="14 17" id="KW-0472">Membrane</keyword>
<evidence type="ECO:0000256" key="8">
    <source>
        <dbReference type="ARBA" id="ARBA00022692"/>
    </source>
</evidence>
<evidence type="ECO:0000256" key="9">
    <source>
        <dbReference type="ARBA" id="ARBA00022741"/>
    </source>
</evidence>
<keyword evidence="6" id="KW-0597">Phosphoprotein</keyword>
<evidence type="ECO:0000256" key="7">
    <source>
        <dbReference type="ARBA" id="ARBA00022679"/>
    </source>
</evidence>
<keyword evidence="4" id="KW-1003">Cell membrane</keyword>
<dbReference type="EC" id="2.7.13.3" evidence="3"/>
<dbReference type="Gene3D" id="3.30.450.20">
    <property type="entry name" value="PAS domain"/>
    <property type="match status" value="2"/>
</dbReference>
<feature type="transmembrane region" description="Helical" evidence="17">
    <location>
        <begin position="98"/>
        <end position="117"/>
    </location>
</feature>
<evidence type="ECO:0000256" key="12">
    <source>
        <dbReference type="ARBA" id="ARBA00022989"/>
    </source>
</evidence>
<dbReference type="InterPro" id="IPR005467">
    <property type="entry name" value="His_kinase_dom"/>
</dbReference>
<dbReference type="Pfam" id="PF00989">
    <property type="entry name" value="PAS"/>
    <property type="match status" value="1"/>
</dbReference>
<feature type="domain" description="Histidine kinase" evidence="18">
    <location>
        <begin position="427"/>
        <end position="643"/>
    </location>
</feature>
<keyword evidence="11" id="KW-0067">ATP-binding</keyword>
<evidence type="ECO:0000259" key="20">
    <source>
        <dbReference type="PROSITE" id="PS50113"/>
    </source>
</evidence>
<comment type="subcellular location">
    <subcellularLocation>
        <location evidence="2">Cell inner membrane</location>
        <topology evidence="2">Multi-pass membrane protein</topology>
    </subcellularLocation>
</comment>
<evidence type="ECO:0000256" key="4">
    <source>
        <dbReference type="ARBA" id="ARBA00022475"/>
    </source>
</evidence>
<feature type="transmembrane region" description="Helical" evidence="17">
    <location>
        <begin position="23"/>
        <end position="41"/>
    </location>
</feature>
<evidence type="ECO:0000256" key="13">
    <source>
        <dbReference type="ARBA" id="ARBA00023012"/>
    </source>
</evidence>
<dbReference type="InterPro" id="IPR004358">
    <property type="entry name" value="Sig_transdc_His_kin-like_C"/>
</dbReference>
<feature type="transmembrane region" description="Helical" evidence="17">
    <location>
        <begin position="71"/>
        <end position="92"/>
    </location>
</feature>
<evidence type="ECO:0000256" key="14">
    <source>
        <dbReference type="ARBA" id="ARBA00023136"/>
    </source>
</evidence>
<evidence type="ECO:0000256" key="10">
    <source>
        <dbReference type="ARBA" id="ARBA00022777"/>
    </source>
</evidence>
<dbReference type="GO" id="GO:0005886">
    <property type="term" value="C:plasma membrane"/>
    <property type="evidence" value="ECO:0007669"/>
    <property type="project" value="UniProtKB-SubCell"/>
</dbReference>
<dbReference type="GO" id="GO:0042802">
    <property type="term" value="F:identical protein binding"/>
    <property type="evidence" value="ECO:0007669"/>
    <property type="project" value="UniProtKB-ARBA"/>
</dbReference>
<dbReference type="SUPFAM" id="SSF55874">
    <property type="entry name" value="ATPase domain of HSP90 chaperone/DNA topoisomerase II/histidine kinase"/>
    <property type="match status" value="1"/>
</dbReference>
<dbReference type="InterPro" id="IPR036097">
    <property type="entry name" value="HisK_dim/P_sf"/>
</dbReference>
<evidence type="ECO:0000259" key="18">
    <source>
        <dbReference type="PROSITE" id="PS50109"/>
    </source>
</evidence>
<keyword evidence="12 17" id="KW-1133">Transmembrane helix</keyword>
<dbReference type="Gene3D" id="3.30.565.10">
    <property type="entry name" value="Histidine kinase-like ATPase, C-terminal domain"/>
    <property type="match status" value="1"/>
</dbReference>
<proteinExistence type="predicted"/>
<feature type="domain" description="PAC" evidence="20">
    <location>
        <begin position="356"/>
        <end position="407"/>
    </location>
</feature>
<evidence type="ECO:0000259" key="19">
    <source>
        <dbReference type="PROSITE" id="PS50112"/>
    </source>
</evidence>
<evidence type="ECO:0000313" key="21">
    <source>
        <dbReference type="EMBL" id="CAA2105359.1"/>
    </source>
</evidence>
<evidence type="ECO:0000256" key="1">
    <source>
        <dbReference type="ARBA" id="ARBA00000085"/>
    </source>
</evidence>
<dbReference type="CDD" id="cd00082">
    <property type="entry name" value="HisKA"/>
    <property type="match status" value="1"/>
</dbReference>
<dbReference type="SUPFAM" id="SSF55785">
    <property type="entry name" value="PYP-like sensor domain (PAS domain)"/>
    <property type="match status" value="3"/>
</dbReference>
<feature type="transmembrane region" description="Helical" evidence="17">
    <location>
        <begin position="47"/>
        <end position="66"/>
    </location>
</feature>
<dbReference type="InterPro" id="IPR000014">
    <property type="entry name" value="PAS"/>
</dbReference>
<accession>A0A679J2Z5</accession>
<keyword evidence="7 21" id="KW-0808">Transferase</keyword>
<dbReference type="PANTHER" id="PTHR43065:SF10">
    <property type="entry name" value="PEROXIDE STRESS-ACTIVATED HISTIDINE KINASE MAK3"/>
    <property type="match status" value="1"/>
</dbReference>
<dbReference type="Pfam" id="PF08448">
    <property type="entry name" value="PAS_4"/>
    <property type="match status" value="1"/>
</dbReference>
<keyword evidence="5" id="KW-0997">Cell inner membrane</keyword>
<evidence type="ECO:0000256" key="2">
    <source>
        <dbReference type="ARBA" id="ARBA00004429"/>
    </source>
</evidence>
<dbReference type="Pfam" id="PF00512">
    <property type="entry name" value="HisKA"/>
    <property type="match status" value="1"/>
</dbReference>
<dbReference type="Pfam" id="PF02518">
    <property type="entry name" value="HATPase_c"/>
    <property type="match status" value="1"/>
</dbReference>
<keyword evidence="9" id="KW-0547">Nucleotide-binding</keyword>
<dbReference type="InterPro" id="IPR036890">
    <property type="entry name" value="HATPase_C_sf"/>
</dbReference>
<name>A0A679J2Z5_9HYPH</name>
<feature type="domain" description="PAS" evidence="19">
    <location>
        <begin position="125"/>
        <end position="191"/>
    </location>
</feature>
<dbReference type="InterPro" id="IPR013656">
    <property type="entry name" value="PAS_4"/>
</dbReference>
<dbReference type="SMART" id="SM00086">
    <property type="entry name" value="PAC"/>
    <property type="match status" value="2"/>
</dbReference>
<dbReference type="EMBL" id="LR743504">
    <property type="protein sequence ID" value="CAA2105359.1"/>
    <property type="molecule type" value="Genomic_DNA"/>
</dbReference>
<evidence type="ECO:0000256" key="17">
    <source>
        <dbReference type="SAM" id="Phobius"/>
    </source>
</evidence>
<dbReference type="PROSITE" id="PS50112">
    <property type="entry name" value="PAS"/>
    <property type="match status" value="1"/>
</dbReference>
<dbReference type="SMART" id="SM00388">
    <property type="entry name" value="HisKA"/>
    <property type="match status" value="1"/>
</dbReference>
<dbReference type="PRINTS" id="PR00344">
    <property type="entry name" value="BCTRLSENSOR"/>
</dbReference>
<dbReference type="FunFam" id="1.10.287.130:FF:000049">
    <property type="entry name" value="C4-dicarboxylate transport sensor protein DctB"/>
    <property type="match status" value="1"/>
</dbReference>
<evidence type="ECO:0000256" key="5">
    <source>
        <dbReference type="ARBA" id="ARBA00022519"/>
    </source>
</evidence>
<feature type="domain" description="PAC" evidence="20">
    <location>
        <begin position="195"/>
        <end position="249"/>
    </location>
</feature>
<dbReference type="InterPro" id="IPR003594">
    <property type="entry name" value="HATPase_dom"/>
</dbReference>
<evidence type="ECO:0000256" key="16">
    <source>
        <dbReference type="ARBA" id="ARBA00073143"/>
    </source>
</evidence>
<protein>
    <recommendedName>
        <fullName evidence="16">C4-dicarboxylate transport sensor protein DctB</fullName>
        <ecNumber evidence="3">2.7.13.3</ecNumber>
    </recommendedName>
</protein>
<dbReference type="InterPro" id="IPR003661">
    <property type="entry name" value="HisK_dim/P_dom"/>
</dbReference>
<sequence>MDAPVVAAPSPPRSGIVPDTRRTGRLLGVLALGLALAIFLVDAFTPLEGAVAVLYVVVVLVAARAFRRNGVILTASGCLTLTAVAYVLSHRFYDSDSALLRALVSLAAIAISALLVLRNQAAARILAEQAELLELTHDPIFVRTPTDTVTFWNRAAEDLYGWRRDEVRGRNVHVLLRTVFPDGEAAIRAALMRNGRWEGELVQTVRSGARVVVESRWSLQRDAGGQPLAVLETNTDITERKRAHAALAESERRYRTIFDTARVAILQQDWRGVKAVLDAVPPDAATTLRAHLHVHPEVVRDLRRSVTIVDANAELRRLIGADAGAAAPRSLDAFLFEDEPTFIESLLALARGETFFEGETTIRSLSGEAVPILFGITFPSHADGFEGVLVFAVDITERKQAQEALLAVQAELAHTARVTTLGELTASIAHEVNQPLAAIVTNGEAALRWLRRTPPDLDEVSAAVTRVVASGTRAGEIVSRIRTFLAKTPPPRDWLDLREMIGESVLLVEREMARGGVRLIRDVASDVALVHGDRVQLQQVLINLMVNAIQAMATVTERPRLLTVRVAPDGSEHVRVTVADSGGGIAAEAVERVFQPFFTTKADGMGMGLAICRSIVEAHGGRLWIGGHDDPGAAFHFTIPTTAAREP</sequence>
<dbReference type="Gene3D" id="1.10.287.130">
    <property type="match status" value="1"/>
</dbReference>
<dbReference type="FunFam" id="3.30.565.10:FF:000042">
    <property type="entry name" value="Two-component sensor histidine kinase KdpD"/>
    <property type="match status" value="1"/>
</dbReference>
<dbReference type="PANTHER" id="PTHR43065">
    <property type="entry name" value="SENSOR HISTIDINE KINASE"/>
    <property type="match status" value="1"/>
</dbReference>
<gene>
    <name evidence="21" type="primary">tmoS_1</name>
    <name evidence="21" type="ORF">MBUL_03153</name>
</gene>
<reference evidence="21" key="1">
    <citation type="submission" date="2019-12" db="EMBL/GenBank/DDBJ databases">
        <authorList>
            <person name="Cremers G."/>
        </authorList>
    </citation>
    <scope>NUCLEOTIDE SEQUENCE</scope>
    <source>
        <strain evidence="21">Mbul1</strain>
    </source>
</reference>
<dbReference type="InterPro" id="IPR013767">
    <property type="entry name" value="PAS_fold"/>
</dbReference>
<dbReference type="GO" id="GO:0006355">
    <property type="term" value="P:regulation of DNA-templated transcription"/>
    <property type="evidence" value="ECO:0007669"/>
    <property type="project" value="InterPro"/>
</dbReference>
<keyword evidence="8 17" id="KW-0812">Transmembrane</keyword>
<dbReference type="CDD" id="cd00130">
    <property type="entry name" value="PAS"/>
    <property type="match status" value="1"/>
</dbReference>
<evidence type="ECO:0000256" key="11">
    <source>
        <dbReference type="ARBA" id="ARBA00022840"/>
    </source>
</evidence>
<dbReference type="GO" id="GO:0005524">
    <property type="term" value="F:ATP binding"/>
    <property type="evidence" value="ECO:0007669"/>
    <property type="project" value="UniProtKB-KW"/>
</dbReference>
<dbReference type="NCBIfam" id="TIGR00229">
    <property type="entry name" value="sensory_box"/>
    <property type="match status" value="2"/>
</dbReference>
<dbReference type="SMART" id="SM00091">
    <property type="entry name" value="PAS"/>
    <property type="match status" value="2"/>
</dbReference>
<comment type="function">
    <text evidence="15">Member of the two-component regulatory system DctB/DctD involved in the transport of C4-dicarboxylates. DctB functions as a membrane-associated protein kinase that phosphorylates DctD in response to environmental signals.</text>
</comment>
<dbReference type="PROSITE" id="PS50109">
    <property type="entry name" value="HIS_KIN"/>
    <property type="match status" value="1"/>
</dbReference>
<comment type="catalytic activity">
    <reaction evidence="1">
        <text>ATP + protein L-histidine = ADP + protein N-phospho-L-histidine.</text>
        <dbReference type="EC" id="2.7.13.3"/>
    </reaction>
</comment>
<dbReference type="InterPro" id="IPR035965">
    <property type="entry name" value="PAS-like_dom_sf"/>
</dbReference>
<organism evidence="21">
    <name type="scientific">Methylobacterium bullatum</name>
    <dbReference type="NCBI Taxonomy" id="570505"/>
    <lineage>
        <taxon>Bacteria</taxon>
        <taxon>Pseudomonadati</taxon>
        <taxon>Pseudomonadota</taxon>
        <taxon>Alphaproteobacteria</taxon>
        <taxon>Hyphomicrobiales</taxon>
        <taxon>Methylobacteriaceae</taxon>
        <taxon>Methylobacterium</taxon>
    </lineage>
</organism>
<dbReference type="SMART" id="SM00387">
    <property type="entry name" value="HATPase_c"/>
    <property type="match status" value="1"/>
</dbReference>
<dbReference type="InterPro" id="IPR000700">
    <property type="entry name" value="PAS-assoc_C"/>
</dbReference>
<dbReference type="AlphaFoldDB" id="A0A679J2Z5"/>
<evidence type="ECO:0000256" key="6">
    <source>
        <dbReference type="ARBA" id="ARBA00022553"/>
    </source>
</evidence>
<keyword evidence="13" id="KW-0902">Two-component regulatory system</keyword>
<dbReference type="PROSITE" id="PS50113">
    <property type="entry name" value="PAC"/>
    <property type="match status" value="2"/>
</dbReference>
<dbReference type="SUPFAM" id="SSF47384">
    <property type="entry name" value="Homodimeric domain of signal transducing histidine kinase"/>
    <property type="match status" value="1"/>
</dbReference>
<keyword evidence="10 21" id="KW-0418">Kinase</keyword>